<evidence type="ECO:0000313" key="5">
    <source>
        <dbReference type="Proteomes" id="UP001324384"/>
    </source>
</evidence>
<reference evidence="2 4" key="1">
    <citation type="submission" date="2017-02" db="EMBL/GenBank/DDBJ databases">
        <title>Draft genome sequence of Moraxella canis CCUG 8415A type strain.</title>
        <authorList>
            <person name="Engstrom-Jakobsson H."/>
            <person name="Salva-Serra F."/>
            <person name="Thorell K."/>
            <person name="Gonzales-Siles L."/>
            <person name="Karlsson R."/>
            <person name="Boulund F."/>
            <person name="Engstrand L."/>
            <person name="Moore E."/>
        </authorList>
    </citation>
    <scope>NUCLEOTIDE SEQUENCE [LARGE SCALE GENOMIC DNA]</scope>
    <source>
        <strain evidence="2 4">CCUG 8415A</strain>
    </source>
</reference>
<evidence type="ECO:0000313" key="4">
    <source>
        <dbReference type="Proteomes" id="UP000190322"/>
    </source>
</evidence>
<reference evidence="3 5" key="2">
    <citation type="submission" date="2023-12" db="EMBL/GenBank/DDBJ databases">
        <title>Genome sequencing and assembly of bacterial species from a model synthetic community.</title>
        <authorList>
            <person name="Hogle S.L."/>
        </authorList>
    </citation>
    <scope>NUCLEOTIDE SEQUENCE [LARGE SCALE GENOMIC DNA]</scope>
    <source>
        <strain evidence="3 5">HAMBI_2792</strain>
    </source>
</reference>
<dbReference type="Pfam" id="PF09791">
    <property type="entry name" value="Oxidored-like"/>
    <property type="match status" value="1"/>
</dbReference>
<evidence type="ECO:0000313" key="2">
    <source>
        <dbReference type="EMBL" id="OOR84695.1"/>
    </source>
</evidence>
<keyword evidence="5" id="KW-1185">Reference proteome</keyword>
<gene>
    <name evidence="2" type="ORF">B0180_03910</name>
    <name evidence="3" type="ORF">U0021_01120</name>
</gene>
<dbReference type="RefSeq" id="WP_049235817.1">
    <property type="nucleotide sequence ID" value="NZ_JVMG01000002.1"/>
</dbReference>
<proteinExistence type="predicted"/>
<protein>
    <submittedName>
        <fullName evidence="3">Oxidoreductase-like domain-containing protein</fullName>
    </submittedName>
</protein>
<dbReference type="Proteomes" id="UP000190322">
    <property type="component" value="Unassembled WGS sequence"/>
</dbReference>
<feature type="domain" description="Oxidoreductase-like" evidence="1">
    <location>
        <begin position="13"/>
        <end position="52"/>
    </location>
</feature>
<sequence length="61" mass="7219">MMTQSDFNEVLLPKPDYPEDWECCGSECGDCCVYEIYQRDKIAYDAQQKRLKEFLDQKTAE</sequence>
<evidence type="ECO:0000313" key="3">
    <source>
        <dbReference type="EMBL" id="WQE04233.1"/>
    </source>
</evidence>
<dbReference type="OrthoDB" id="6650029at2"/>
<name>A0A1S9ZMD2_9GAMM</name>
<dbReference type="Proteomes" id="UP001324384">
    <property type="component" value="Chromosome"/>
</dbReference>
<evidence type="ECO:0000259" key="1">
    <source>
        <dbReference type="Pfam" id="PF09791"/>
    </source>
</evidence>
<dbReference type="AlphaFoldDB" id="A0A1S9ZMD2"/>
<dbReference type="InterPro" id="IPR019180">
    <property type="entry name" value="Oxidoreductase-like_N"/>
</dbReference>
<organism evidence="2 4">
    <name type="scientific">Moraxella canis</name>
    <dbReference type="NCBI Taxonomy" id="90239"/>
    <lineage>
        <taxon>Bacteria</taxon>
        <taxon>Pseudomonadati</taxon>
        <taxon>Pseudomonadota</taxon>
        <taxon>Gammaproteobacteria</taxon>
        <taxon>Moraxellales</taxon>
        <taxon>Moraxellaceae</taxon>
        <taxon>Moraxella</taxon>
    </lineage>
</organism>
<dbReference type="EMBL" id="MUXT01000004">
    <property type="protein sequence ID" value="OOR84695.1"/>
    <property type="molecule type" value="Genomic_DNA"/>
</dbReference>
<dbReference type="EMBL" id="CP139961">
    <property type="protein sequence ID" value="WQE04233.1"/>
    <property type="molecule type" value="Genomic_DNA"/>
</dbReference>
<accession>A0A1S9ZMD2</accession>